<keyword evidence="9" id="KW-1185">Reference proteome</keyword>
<dbReference type="InterPro" id="IPR043141">
    <property type="entry name" value="Ribosomal_uL10-like_sf"/>
</dbReference>
<evidence type="ECO:0000256" key="7">
    <source>
        <dbReference type="HAMAP-Rule" id="MF_00362"/>
    </source>
</evidence>
<reference evidence="9" key="1">
    <citation type="submission" date="2016-10" db="EMBL/GenBank/DDBJ databases">
        <authorList>
            <person name="Varghese N."/>
            <person name="Submissions S."/>
        </authorList>
    </citation>
    <scope>NUCLEOTIDE SEQUENCE [LARGE SCALE GENOMIC DNA]</scope>
    <source>
        <strain evidence="9">ATCC 35263</strain>
    </source>
</reference>
<proteinExistence type="inferred from homology"/>
<dbReference type="InterPro" id="IPR002363">
    <property type="entry name" value="Ribosomal_uL10_CS_bac"/>
</dbReference>
<accession>A0A1H6FLM9</accession>
<evidence type="ECO:0000256" key="4">
    <source>
        <dbReference type="ARBA" id="ARBA00023274"/>
    </source>
</evidence>
<sequence>MGLTRQDKEKVVEEVAAQLAESQAVFAVDYRGITVAQAQELRTKLADAGARFRVTKNTLARLAAERAGREALKEVLVGPTALTFVAPDGDPVLAAKAIATFRREHDVLEPKGGLLGEAVVDAAELARLAALPGREQLVAQLVGLVAMPLTGVARGLGQLLGGLAVQLEQIRERGLIGGAEAGDAAAGGED</sequence>
<dbReference type="NCBIfam" id="NF000955">
    <property type="entry name" value="PRK00099.1-1"/>
    <property type="match status" value="1"/>
</dbReference>
<organism evidence="8 9">
    <name type="scientific">Thermoleophilum album</name>
    <dbReference type="NCBI Taxonomy" id="29539"/>
    <lineage>
        <taxon>Bacteria</taxon>
        <taxon>Bacillati</taxon>
        <taxon>Actinomycetota</taxon>
        <taxon>Thermoleophilia</taxon>
        <taxon>Thermoleophilales</taxon>
        <taxon>Thermoleophilaceae</taxon>
        <taxon>Thermoleophilum</taxon>
    </lineage>
</organism>
<comment type="subunit">
    <text evidence="5 7">Part of the ribosomal stalk of the 50S ribosomal subunit. The N-terminus interacts with L11 and the large rRNA to form the base of the stalk. The C-terminus forms an elongated spine to which L12 dimers bind in a sequential fashion forming a multimeric L10(L12)X complex.</text>
</comment>
<dbReference type="SUPFAM" id="SSF160369">
    <property type="entry name" value="Ribosomal protein L10-like"/>
    <property type="match status" value="1"/>
</dbReference>
<dbReference type="Gene3D" id="6.10.250.290">
    <property type="match status" value="1"/>
</dbReference>
<evidence type="ECO:0000256" key="3">
    <source>
        <dbReference type="ARBA" id="ARBA00022980"/>
    </source>
</evidence>
<gene>
    <name evidence="7" type="primary">rplJ</name>
    <name evidence="8" type="ORF">SAMN02745716_0886</name>
</gene>
<dbReference type="HAMAP" id="MF_00362">
    <property type="entry name" value="Ribosomal_uL10"/>
    <property type="match status" value="1"/>
</dbReference>
<dbReference type="Gene3D" id="3.30.70.1730">
    <property type="match status" value="1"/>
</dbReference>
<dbReference type="GO" id="GO:0070180">
    <property type="term" value="F:large ribosomal subunit rRNA binding"/>
    <property type="evidence" value="ECO:0007669"/>
    <property type="project" value="UniProtKB-UniRule"/>
</dbReference>
<evidence type="ECO:0000313" key="8">
    <source>
        <dbReference type="EMBL" id="SEH11797.1"/>
    </source>
</evidence>
<protein>
    <recommendedName>
        <fullName evidence="6 7">Large ribosomal subunit protein uL10</fullName>
    </recommendedName>
</protein>
<keyword evidence="4 7" id="KW-0687">Ribonucleoprotein</keyword>
<dbReference type="GO" id="GO:0015934">
    <property type="term" value="C:large ribosomal subunit"/>
    <property type="evidence" value="ECO:0007669"/>
    <property type="project" value="InterPro"/>
</dbReference>
<dbReference type="AlphaFoldDB" id="A0A1H6FLM9"/>
<dbReference type="OrthoDB" id="3186107at2"/>
<dbReference type="GO" id="GO:0006412">
    <property type="term" value="P:translation"/>
    <property type="evidence" value="ECO:0007669"/>
    <property type="project" value="UniProtKB-UniRule"/>
</dbReference>
<dbReference type="EMBL" id="FNWJ01000001">
    <property type="protein sequence ID" value="SEH11797.1"/>
    <property type="molecule type" value="Genomic_DNA"/>
</dbReference>
<comment type="similarity">
    <text evidence="2 7">Belongs to the universal ribosomal protein uL10 family.</text>
</comment>
<dbReference type="PANTHER" id="PTHR11560">
    <property type="entry name" value="39S RIBOSOMAL PROTEIN L10, MITOCHONDRIAL"/>
    <property type="match status" value="1"/>
</dbReference>
<dbReference type="Pfam" id="PF00466">
    <property type="entry name" value="Ribosomal_L10"/>
    <property type="match status" value="1"/>
</dbReference>
<comment type="function">
    <text evidence="1 7">Forms part of the ribosomal stalk, playing a central role in the interaction of the ribosome with GTP-bound translation factors.</text>
</comment>
<dbReference type="STRING" id="29539.SAMN02745716_0886"/>
<name>A0A1H6FLM9_THEAL</name>
<evidence type="ECO:0000313" key="9">
    <source>
        <dbReference type="Proteomes" id="UP000222056"/>
    </source>
</evidence>
<dbReference type="CDD" id="cd05797">
    <property type="entry name" value="Ribosomal_L10"/>
    <property type="match status" value="1"/>
</dbReference>
<dbReference type="PROSITE" id="PS01109">
    <property type="entry name" value="RIBOSOMAL_L10"/>
    <property type="match status" value="1"/>
</dbReference>
<keyword evidence="3 7" id="KW-0689">Ribosomal protein</keyword>
<dbReference type="InterPro" id="IPR022973">
    <property type="entry name" value="Ribosomal_uL10_bac"/>
</dbReference>
<dbReference type="RefSeq" id="WP_093116548.1">
    <property type="nucleotide sequence ID" value="NZ_FNWJ01000001.1"/>
</dbReference>
<evidence type="ECO:0000256" key="2">
    <source>
        <dbReference type="ARBA" id="ARBA00008889"/>
    </source>
</evidence>
<evidence type="ECO:0000256" key="6">
    <source>
        <dbReference type="ARBA" id="ARBA00035202"/>
    </source>
</evidence>
<dbReference type="Proteomes" id="UP000222056">
    <property type="component" value="Unassembled WGS sequence"/>
</dbReference>
<dbReference type="GO" id="GO:0003735">
    <property type="term" value="F:structural constituent of ribosome"/>
    <property type="evidence" value="ECO:0007669"/>
    <property type="project" value="InterPro"/>
</dbReference>
<keyword evidence="7" id="KW-0699">rRNA-binding</keyword>
<evidence type="ECO:0000256" key="5">
    <source>
        <dbReference type="ARBA" id="ARBA00026025"/>
    </source>
</evidence>
<dbReference type="InterPro" id="IPR047865">
    <property type="entry name" value="Ribosomal_uL10_bac_type"/>
</dbReference>
<dbReference type="InterPro" id="IPR001790">
    <property type="entry name" value="Ribosomal_uL10"/>
</dbReference>
<keyword evidence="7" id="KW-0694">RNA-binding</keyword>
<evidence type="ECO:0000256" key="1">
    <source>
        <dbReference type="ARBA" id="ARBA00002633"/>
    </source>
</evidence>